<dbReference type="CDD" id="cd05471">
    <property type="entry name" value="pepsin_like"/>
    <property type="match status" value="1"/>
</dbReference>
<dbReference type="Pfam" id="PF00026">
    <property type="entry name" value="Asp"/>
    <property type="match status" value="1"/>
</dbReference>
<evidence type="ECO:0000256" key="3">
    <source>
        <dbReference type="ARBA" id="ARBA00022750"/>
    </source>
</evidence>
<dbReference type="MEROPS" id="A01.078"/>
<name>F8NJ21_SERL9</name>
<dbReference type="PANTHER" id="PTHR47966:SF6">
    <property type="entry name" value="PEPTIDASE A1 DOMAIN-CONTAINING PROTEIN"/>
    <property type="match status" value="1"/>
</dbReference>
<evidence type="ECO:0000256" key="4">
    <source>
        <dbReference type="ARBA" id="ARBA00022801"/>
    </source>
</evidence>
<dbReference type="PROSITE" id="PS00141">
    <property type="entry name" value="ASP_PROTEASE"/>
    <property type="match status" value="2"/>
</dbReference>
<keyword evidence="4 6" id="KW-0378">Hydrolase</keyword>
<comment type="similarity">
    <text evidence="1 6">Belongs to the peptidase A1 family.</text>
</comment>
<dbReference type="Proteomes" id="UP000008064">
    <property type="component" value="Unassembled WGS sequence"/>
</dbReference>
<dbReference type="AlphaFoldDB" id="F8NJ21"/>
<gene>
    <name evidence="9" type="ORF">SERLADRAFT_412860</name>
</gene>
<dbReference type="GO" id="GO:0006508">
    <property type="term" value="P:proteolysis"/>
    <property type="evidence" value="ECO:0007669"/>
    <property type="project" value="UniProtKB-KW"/>
</dbReference>
<dbReference type="Gene3D" id="2.40.70.10">
    <property type="entry name" value="Acid Proteases"/>
    <property type="match status" value="2"/>
</dbReference>
<proteinExistence type="inferred from homology"/>
<keyword evidence="3 6" id="KW-0064">Aspartyl protease</keyword>
<keyword evidence="2 6" id="KW-0645">Protease</keyword>
<dbReference type="OrthoDB" id="771136at2759"/>
<feature type="domain" description="Peptidase A1" evidence="8">
    <location>
        <begin position="91"/>
        <end position="418"/>
    </location>
</feature>
<dbReference type="InterPro" id="IPR001461">
    <property type="entry name" value="Aspartic_peptidase_A1"/>
</dbReference>
<sequence>MFPVALICTLLVVLVLQTHALFIPDTTSSDSSTAVDIPLFRRSYPQGVDDVKRTAEYLRAKYGYSATGEFLGITSPISIISGIANGTVPTYYGAISIGTPPQNFNVLLDTGSADLWLPSTPCACGNVTLYNSSSSSTYKTISSPSNGSITFAAGTVSGTIGNDTVSMGNFTVPQQSFLLVNQTNLGGGDVLPGLMGFAFQGLSFINATPFWQTIVSRGQLSVAEMSFYLARVLEQAASPTGVQPLTNPGGVLTLGGVNTSLYQGCIEFTNLTSSSTYWTIPIHNITVGSKNITLPYPLAAIDTGSPYIMGPLKQVQAIWAQVSGDDLGDGSFQLPCNTPSFQVTFSFGSSAWSIDSTDLLIPQYNNSAMCTGAIISLAGSNNNVNPSDSNSPSWVIGEPYLRNVYSVFRQSPPSVGFAQLSSAVIGGKSGNPGGSACAVRANAGARAIVWAPWSSIVVVVVTLLVM</sequence>
<dbReference type="InterPro" id="IPR021109">
    <property type="entry name" value="Peptidase_aspartic_dom_sf"/>
</dbReference>
<dbReference type="RefSeq" id="XP_007313544.1">
    <property type="nucleotide sequence ID" value="XM_007313482.1"/>
</dbReference>
<dbReference type="HOGENOM" id="CLU_013253_1_2_1"/>
<dbReference type="GeneID" id="18813101"/>
<dbReference type="PRINTS" id="PR00792">
    <property type="entry name" value="PEPSIN"/>
</dbReference>
<dbReference type="InterPro" id="IPR001969">
    <property type="entry name" value="Aspartic_peptidase_AS"/>
</dbReference>
<feature type="active site" evidence="5">
    <location>
        <position position="302"/>
    </location>
</feature>
<feature type="active site" evidence="5">
    <location>
        <position position="109"/>
    </location>
</feature>
<organism>
    <name type="scientific">Serpula lacrymans var. lacrymans (strain S7.9)</name>
    <name type="common">Dry rot fungus</name>
    <dbReference type="NCBI Taxonomy" id="578457"/>
    <lineage>
        <taxon>Eukaryota</taxon>
        <taxon>Fungi</taxon>
        <taxon>Dikarya</taxon>
        <taxon>Basidiomycota</taxon>
        <taxon>Agaricomycotina</taxon>
        <taxon>Agaricomycetes</taxon>
        <taxon>Agaricomycetidae</taxon>
        <taxon>Boletales</taxon>
        <taxon>Coniophorineae</taxon>
        <taxon>Serpulaceae</taxon>
        <taxon>Serpula</taxon>
    </lineage>
</organism>
<evidence type="ECO:0000256" key="6">
    <source>
        <dbReference type="RuleBase" id="RU000454"/>
    </source>
</evidence>
<dbReference type="InterPro" id="IPR033121">
    <property type="entry name" value="PEPTIDASE_A1"/>
</dbReference>
<feature type="chain" id="PRO_5003381523" description="Peptidase A1 domain-containing protein" evidence="7">
    <location>
        <begin position="21"/>
        <end position="466"/>
    </location>
</feature>
<dbReference type="PANTHER" id="PTHR47966">
    <property type="entry name" value="BETA-SITE APP-CLEAVING ENZYME, ISOFORM A-RELATED"/>
    <property type="match status" value="1"/>
</dbReference>
<dbReference type="EMBL" id="GL945429">
    <property type="protein sequence ID" value="EGO29302.1"/>
    <property type="molecule type" value="Genomic_DNA"/>
</dbReference>
<dbReference type="PROSITE" id="PS51767">
    <property type="entry name" value="PEPTIDASE_A1"/>
    <property type="match status" value="1"/>
</dbReference>
<evidence type="ECO:0000256" key="1">
    <source>
        <dbReference type="ARBA" id="ARBA00007447"/>
    </source>
</evidence>
<dbReference type="FunFam" id="2.40.70.10:FF:000115">
    <property type="entry name" value="Lysosomal aspartic protease"/>
    <property type="match status" value="1"/>
</dbReference>
<evidence type="ECO:0000256" key="5">
    <source>
        <dbReference type="PIRSR" id="PIRSR601461-1"/>
    </source>
</evidence>
<dbReference type="SUPFAM" id="SSF50630">
    <property type="entry name" value="Acid proteases"/>
    <property type="match status" value="1"/>
</dbReference>
<accession>F8NJ21</accession>
<evidence type="ECO:0000256" key="2">
    <source>
        <dbReference type="ARBA" id="ARBA00022670"/>
    </source>
</evidence>
<dbReference type="GO" id="GO:0004190">
    <property type="term" value="F:aspartic-type endopeptidase activity"/>
    <property type="evidence" value="ECO:0007669"/>
    <property type="project" value="UniProtKB-KW"/>
</dbReference>
<evidence type="ECO:0000256" key="7">
    <source>
        <dbReference type="SAM" id="SignalP"/>
    </source>
</evidence>
<evidence type="ECO:0000259" key="8">
    <source>
        <dbReference type="PROSITE" id="PS51767"/>
    </source>
</evidence>
<evidence type="ECO:0000313" key="9">
    <source>
        <dbReference type="EMBL" id="EGO29302.1"/>
    </source>
</evidence>
<dbReference type="KEGG" id="sla:SERLADRAFT_412860"/>
<protein>
    <recommendedName>
        <fullName evidence="8">Peptidase A1 domain-containing protein</fullName>
    </recommendedName>
</protein>
<feature type="signal peptide" evidence="7">
    <location>
        <begin position="1"/>
        <end position="20"/>
    </location>
</feature>
<dbReference type="InterPro" id="IPR034164">
    <property type="entry name" value="Pepsin-like_dom"/>
</dbReference>
<keyword evidence="7" id="KW-0732">Signal</keyword>
<reference evidence="9" key="1">
    <citation type="submission" date="2011-04" db="EMBL/GenBank/DDBJ databases">
        <title>Evolution of plant cell wall degrading machinery underlies the functional diversity of forest fungi.</title>
        <authorList>
            <consortium name="US DOE Joint Genome Institute (JGI-PGF)"/>
            <person name="Eastwood D.C."/>
            <person name="Floudas D."/>
            <person name="Binder M."/>
            <person name="Majcherczyk A."/>
            <person name="Schneider P."/>
            <person name="Aerts A."/>
            <person name="Asiegbu F.O."/>
            <person name="Baker S.E."/>
            <person name="Barry K."/>
            <person name="Bendiksby M."/>
            <person name="Blumentritt M."/>
            <person name="Coutinho P.M."/>
            <person name="Cullen D."/>
            <person name="Cullen D."/>
            <person name="Gathman A."/>
            <person name="Goodell B."/>
            <person name="Henrissat B."/>
            <person name="Ihrmark K."/>
            <person name="Kauserud H."/>
            <person name="Kohler A."/>
            <person name="LaButti K."/>
            <person name="Lapidus A."/>
            <person name="Lavin J.L."/>
            <person name="Lee Y.-H."/>
            <person name="Lindquist E."/>
            <person name="Lilly W."/>
            <person name="Lucas S."/>
            <person name="Morin E."/>
            <person name="Murat C."/>
            <person name="Oguiza J.A."/>
            <person name="Park J."/>
            <person name="Pisabarro A.G."/>
            <person name="Riley R."/>
            <person name="Rosling A."/>
            <person name="Salamov A."/>
            <person name="Schmidt O."/>
            <person name="Schmutz J."/>
            <person name="Skrede I."/>
            <person name="Stenlid J."/>
            <person name="Wiebenga A."/>
            <person name="Xie X."/>
            <person name="Kues U."/>
            <person name="Hibbett D.S."/>
            <person name="Hoffmeister D."/>
            <person name="Hogberg N."/>
            <person name="Martin F."/>
            <person name="Grigoriev I.V."/>
            <person name="Watkinson S.C."/>
        </authorList>
    </citation>
    <scope>NUCLEOTIDE SEQUENCE</scope>
    <source>
        <strain evidence="9">S7.9</strain>
    </source>
</reference>